<dbReference type="Proteomes" id="UP000050794">
    <property type="component" value="Unassembled WGS sequence"/>
</dbReference>
<dbReference type="EMBL" id="UYWY01025379">
    <property type="protein sequence ID" value="VDM49635.1"/>
    <property type="molecule type" value="Genomic_DNA"/>
</dbReference>
<name>A0A183VC44_TOXCA</name>
<dbReference type="AlphaFoldDB" id="A0A183VC44"/>
<keyword evidence="2" id="KW-1185">Reference proteome</keyword>
<proteinExistence type="predicted"/>
<protein>
    <submittedName>
        <fullName evidence="3">Reverse transcriptase domain-containing protein</fullName>
    </submittedName>
</protein>
<evidence type="ECO:0000313" key="2">
    <source>
        <dbReference type="Proteomes" id="UP000050794"/>
    </source>
</evidence>
<evidence type="ECO:0000313" key="3">
    <source>
        <dbReference type="WBParaSite" id="TCNE_0001831801-mRNA-1"/>
    </source>
</evidence>
<dbReference type="PANTHER" id="PTHR47027">
    <property type="entry name" value="REVERSE TRANSCRIPTASE DOMAIN-CONTAINING PROTEIN"/>
    <property type="match status" value="1"/>
</dbReference>
<dbReference type="PANTHER" id="PTHR47027:SF20">
    <property type="entry name" value="REVERSE TRANSCRIPTASE-LIKE PROTEIN WITH RNA-DIRECTED DNA POLYMERASE DOMAIN"/>
    <property type="match status" value="1"/>
</dbReference>
<reference evidence="1 2" key="2">
    <citation type="submission" date="2018-11" db="EMBL/GenBank/DDBJ databases">
        <authorList>
            <consortium name="Pathogen Informatics"/>
        </authorList>
    </citation>
    <scope>NUCLEOTIDE SEQUENCE [LARGE SCALE GENOMIC DNA]</scope>
</reference>
<sequence>MATVDVSSPEYGCWLRSSPSLERIAMEVPAKEPTAESTTDSDVTYRSSLLSFVVRLDEDGGEENLLAIAKQLLPHANELVSFPRRGNTQTMQEMSNEFNSNARAIELKIHSGKTQWMKNEYCPGFDMKLEKENVELVHSYSIWGMRYKDLGEKSSRRRRAGCIFTKLRDILTDRKALPHVKAELFNSTILYCLYGRETWNTTFAQERELAMTQRAMERRMEGISMLQHMPNEVLRSRSSVKEIVETVHARKHTWAGHVGRMNDSRWTKRITEWYPQNITKPGRPPLRWRDRLMRVHGITWMRQAQYRTGCKHGCQLHRWGTNQ</sequence>
<evidence type="ECO:0000313" key="1">
    <source>
        <dbReference type="EMBL" id="VDM49635.1"/>
    </source>
</evidence>
<gene>
    <name evidence="1" type="ORF">TCNE_LOCUS18314</name>
</gene>
<organism evidence="2 3">
    <name type="scientific">Toxocara canis</name>
    <name type="common">Canine roundworm</name>
    <dbReference type="NCBI Taxonomy" id="6265"/>
    <lineage>
        <taxon>Eukaryota</taxon>
        <taxon>Metazoa</taxon>
        <taxon>Ecdysozoa</taxon>
        <taxon>Nematoda</taxon>
        <taxon>Chromadorea</taxon>
        <taxon>Rhabditida</taxon>
        <taxon>Spirurina</taxon>
        <taxon>Ascaridomorpha</taxon>
        <taxon>Ascaridoidea</taxon>
        <taxon>Toxocaridae</taxon>
        <taxon>Toxocara</taxon>
    </lineage>
</organism>
<dbReference type="WBParaSite" id="TCNE_0001831801-mRNA-1">
    <property type="protein sequence ID" value="TCNE_0001831801-mRNA-1"/>
    <property type="gene ID" value="TCNE_0001831801"/>
</dbReference>
<reference evidence="3" key="1">
    <citation type="submission" date="2016-06" db="UniProtKB">
        <authorList>
            <consortium name="WormBaseParasite"/>
        </authorList>
    </citation>
    <scope>IDENTIFICATION</scope>
</reference>
<accession>A0A183VC44</accession>